<evidence type="ECO:0000313" key="2">
    <source>
        <dbReference type="EMBL" id="KRM20195.1"/>
    </source>
</evidence>
<dbReference type="Proteomes" id="UP000051054">
    <property type="component" value="Unassembled WGS sequence"/>
</dbReference>
<dbReference type="EMBL" id="AZGD01000009">
    <property type="protein sequence ID" value="KRM20195.1"/>
    <property type="molecule type" value="Genomic_DNA"/>
</dbReference>
<name>A0A0R1WZP3_9LACO</name>
<keyword evidence="1" id="KW-0175">Coiled coil</keyword>
<organism evidence="2 3">
    <name type="scientific">Ligilactobacillus hayakitensis DSM 18933 = JCM 14209</name>
    <dbReference type="NCBI Taxonomy" id="1423755"/>
    <lineage>
        <taxon>Bacteria</taxon>
        <taxon>Bacillati</taxon>
        <taxon>Bacillota</taxon>
        <taxon>Bacilli</taxon>
        <taxon>Lactobacillales</taxon>
        <taxon>Lactobacillaceae</taxon>
        <taxon>Ligilactobacillus</taxon>
    </lineage>
</organism>
<gene>
    <name evidence="2" type="ORF">FC40_GL000296</name>
</gene>
<sequence>MNEMNEIIKESLENADVTLDDLSEDLQKQIMEIQAELDALYQGYLDGDVSAATYDDSLEAKANYLAELLS</sequence>
<comment type="caution">
    <text evidence="2">The sequence shown here is derived from an EMBL/GenBank/DDBJ whole genome shotgun (WGS) entry which is preliminary data.</text>
</comment>
<dbReference type="AlphaFoldDB" id="A0A0R1WZP3"/>
<evidence type="ECO:0000313" key="3">
    <source>
        <dbReference type="Proteomes" id="UP000051054"/>
    </source>
</evidence>
<reference evidence="2 3" key="1">
    <citation type="journal article" date="2015" name="Genome Announc.">
        <title>Expanding the biotechnology potential of lactobacilli through comparative genomics of 213 strains and associated genera.</title>
        <authorList>
            <person name="Sun Z."/>
            <person name="Harris H.M."/>
            <person name="McCann A."/>
            <person name="Guo C."/>
            <person name="Argimon S."/>
            <person name="Zhang W."/>
            <person name="Yang X."/>
            <person name="Jeffery I.B."/>
            <person name="Cooney J.C."/>
            <person name="Kagawa T.F."/>
            <person name="Liu W."/>
            <person name="Song Y."/>
            <person name="Salvetti E."/>
            <person name="Wrobel A."/>
            <person name="Rasinkangas P."/>
            <person name="Parkhill J."/>
            <person name="Rea M.C."/>
            <person name="O'Sullivan O."/>
            <person name="Ritari J."/>
            <person name="Douillard F.P."/>
            <person name="Paul Ross R."/>
            <person name="Yang R."/>
            <person name="Briner A.E."/>
            <person name="Felis G.E."/>
            <person name="de Vos W.M."/>
            <person name="Barrangou R."/>
            <person name="Klaenhammer T.R."/>
            <person name="Caufield P.W."/>
            <person name="Cui Y."/>
            <person name="Zhang H."/>
            <person name="O'Toole P.W."/>
        </authorList>
    </citation>
    <scope>NUCLEOTIDE SEQUENCE [LARGE SCALE GENOMIC DNA]</scope>
    <source>
        <strain evidence="2 3">DSM 18933</strain>
    </source>
</reference>
<protein>
    <submittedName>
        <fullName evidence="2">Uncharacterized protein</fullName>
    </submittedName>
</protein>
<accession>A0A0R1WZP3</accession>
<dbReference type="PATRIC" id="fig|1423755.3.peg.324"/>
<evidence type="ECO:0000256" key="1">
    <source>
        <dbReference type="SAM" id="Coils"/>
    </source>
</evidence>
<keyword evidence="3" id="KW-1185">Reference proteome</keyword>
<dbReference type="RefSeq" id="WP_025022848.1">
    <property type="nucleotide sequence ID" value="NZ_AZGD01000009.1"/>
</dbReference>
<feature type="coiled-coil region" evidence="1">
    <location>
        <begin position="5"/>
        <end position="43"/>
    </location>
</feature>
<proteinExistence type="predicted"/>